<dbReference type="PANTHER" id="PTHR43825:SF4">
    <property type="entry name" value="PYRUVATE DEHYDROGENASE E1 COMPONENT"/>
    <property type="match status" value="1"/>
</dbReference>
<gene>
    <name evidence="2" type="ORF">SAMN05216215_11001</name>
</gene>
<proteinExistence type="predicted"/>
<evidence type="ECO:0000313" key="2">
    <source>
        <dbReference type="EMBL" id="SDZ56051.1"/>
    </source>
</evidence>
<dbReference type="AlphaFoldDB" id="A0A1H3U1V3"/>
<dbReference type="EMBL" id="FNOK01000100">
    <property type="protein sequence ID" value="SDZ56051.1"/>
    <property type="molecule type" value="Genomic_DNA"/>
</dbReference>
<dbReference type="InterPro" id="IPR029061">
    <property type="entry name" value="THDP-binding"/>
</dbReference>
<dbReference type="Proteomes" id="UP000199529">
    <property type="component" value="Unassembled WGS sequence"/>
</dbReference>
<feature type="compositionally biased region" description="Gly residues" evidence="1">
    <location>
        <begin position="172"/>
        <end position="188"/>
    </location>
</feature>
<reference evidence="3" key="1">
    <citation type="submission" date="2016-10" db="EMBL/GenBank/DDBJ databases">
        <authorList>
            <person name="Varghese N."/>
            <person name="Submissions S."/>
        </authorList>
    </citation>
    <scope>NUCLEOTIDE SEQUENCE [LARGE SCALE GENOMIC DNA]</scope>
    <source>
        <strain evidence="3">CGMCC 4.3530</strain>
    </source>
</reference>
<keyword evidence="2" id="KW-0670">Pyruvate</keyword>
<accession>A0A1H3U1V3</accession>
<keyword evidence="3" id="KW-1185">Reference proteome</keyword>
<name>A0A1H3U1V3_9PSEU</name>
<dbReference type="STRING" id="418495.SAMN05216215_11001"/>
<organism evidence="2 3">
    <name type="scientific">Saccharopolyspora shandongensis</name>
    <dbReference type="NCBI Taxonomy" id="418495"/>
    <lineage>
        <taxon>Bacteria</taxon>
        <taxon>Bacillati</taxon>
        <taxon>Actinomycetota</taxon>
        <taxon>Actinomycetes</taxon>
        <taxon>Pseudonocardiales</taxon>
        <taxon>Pseudonocardiaceae</taxon>
        <taxon>Saccharopolyspora</taxon>
    </lineage>
</organism>
<dbReference type="SUPFAM" id="SSF52518">
    <property type="entry name" value="Thiamin diphosphate-binding fold (THDP-binding)"/>
    <property type="match status" value="1"/>
</dbReference>
<feature type="region of interest" description="Disordered" evidence="1">
    <location>
        <begin position="172"/>
        <end position="231"/>
    </location>
</feature>
<dbReference type="Gene3D" id="3.40.50.970">
    <property type="match status" value="1"/>
</dbReference>
<protein>
    <submittedName>
        <fullName evidence="2">Pyruvate dehydrogenase E1 component</fullName>
    </submittedName>
</protein>
<sequence length="231" mass="24744">MSALIVPPAMLDTCEDRLMVLAEIEQRVRWLATAIIDHANRVRPNPTGLKVGGHQASSASMTTLMTALWFEHLRSGDRVSVKPHASPVLHAINYRLGELDESYLTTLREFGGLQSYPSRSKDPDPVDYSTGSVGIGATAPIWGAVARRCVTTLGEQTASRAAVLLGRRCGTGRGRGLGSAHGPDGGRTGRGRVDRRPEPAEPGPGGAKHRRAAVAGQTPGSSARRVRRWSR</sequence>
<dbReference type="PANTHER" id="PTHR43825">
    <property type="entry name" value="PYRUVATE DEHYDROGENASE E1 COMPONENT"/>
    <property type="match status" value="1"/>
</dbReference>
<dbReference type="InterPro" id="IPR051157">
    <property type="entry name" value="PDH/Transketolase"/>
</dbReference>
<dbReference type="GO" id="GO:0000287">
    <property type="term" value="F:magnesium ion binding"/>
    <property type="evidence" value="ECO:0007669"/>
    <property type="project" value="UniProtKB-ARBA"/>
</dbReference>
<evidence type="ECO:0000256" key="1">
    <source>
        <dbReference type="SAM" id="MobiDB-lite"/>
    </source>
</evidence>
<evidence type="ECO:0000313" key="3">
    <source>
        <dbReference type="Proteomes" id="UP000199529"/>
    </source>
</evidence>